<evidence type="ECO:0000313" key="2">
    <source>
        <dbReference type="EnsemblMetazoa" id="SMAR011941-PA"/>
    </source>
</evidence>
<name>T1JDQ7_STRMM</name>
<dbReference type="EMBL" id="JH432108">
    <property type="status" value="NOT_ANNOTATED_CDS"/>
    <property type="molecule type" value="Genomic_DNA"/>
</dbReference>
<reference evidence="3" key="1">
    <citation type="submission" date="2011-05" db="EMBL/GenBank/DDBJ databases">
        <authorList>
            <person name="Richards S.R."/>
            <person name="Qu J."/>
            <person name="Jiang H."/>
            <person name="Jhangiani S.N."/>
            <person name="Agravi P."/>
            <person name="Goodspeed R."/>
            <person name="Gross S."/>
            <person name="Mandapat C."/>
            <person name="Jackson L."/>
            <person name="Mathew T."/>
            <person name="Pu L."/>
            <person name="Thornton R."/>
            <person name="Saada N."/>
            <person name="Wilczek-Boney K.B."/>
            <person name="Lee S."/>
            <person name="Kovar C."/>
            <person name="Wu Y."/>
            <person name="Scherer S.E."/>
            <person name="Worley K.C."/>
            <person name="Muzny D.M."/>
            <person name="Gibbs R."/>
        </authorList>
    </citation>
    <scope>NUCLEOTIDE SEQUENCE</scope>
    <source>
        <strain evidence="3">Brora</strain>
    </source>
</reference>
<sequence>MQKGITCIKHIDMFMLLYLSSLSHLFILLRFLLLCSYDMCINVNDPALQLIRVAVHLGRKKRENGTTETGGCFYSSVNFHCIHAYIIACVCVAHEHTTTLSSLKVFS</sequence>
<keyword evidence="1" id="KW-0472">Membrane</keyword>
<keyword evidence="1" id="KW-0812">Transmembrane</keyword>
<keyword evidence="1" id="KW-1133">Transmembrane helix</keyword>
<reference evidence="2" key="2">
    <citation type="submission" date="2015-02" db="UniProtKB">
        <authorList>
            <consortium name="EnsemblMetazoa"/>
        </authorList>
    </citation>
    <scope>IDENTIFICATION</scope>
</reference>
<dbReference type="HOGENOM" id="CLU_2213214_0_0_1"/>
<organism evidence="2 3">
    <name type="scientific">Strigamia maritima</name>
    <name type="common">European centipede</name>
    <name type="synonym">Geophilus maritimus</name>
    <dbReference type="NCBI Taxonomy" id="126957"/>
    <lineage>
        <taxon>Eukaryota</taxon>
        <taxon>Metazoa</taxon>
        <taxon>Ecdysozoa</taxon>
        <taxon>Arthropoda</taxon>
        <taxon>Myriapoda</taxon>
        <taxon>Chilopoda</taxon>
        <taxon>Pleurostigmophora</taxon>
        <taxon>Geophilomorpha</taxon>
        <taxon>Linotaeniidae</taxon>
        <taxon>Strigamia</taxon>
    </lineage>
</organism>
<keyword evidence="3" id="KW-1185">Reference proteome</keyword>
<dbReference type="Proteomes" id="UP000014500">
    <property type="component" value="Unassembled WGS sequence"/>
</dbReference>
<evidence type="ECO:0000256" key="1">
    <source>
        <dbReference type="SAM" id="Phobius"/>
    </source>
</evidence>
<protein>
    <submittedName>
        <fullName evidence="2">Uncharacterized protein</fullName>
    </submittedName>
</protein>
<dbReference type="EnsemblMetazoa" id="SMAR011941-RA">
    <property type="protein sequence ID" value="SMAR011941-PA"/>
    <property type="gene ID" value="SMAR011941"/>
</dbReference>
<evidence type="ECO:0000313" key="3">
    <source>
        <dbReference type="Proteomes" id="UP000014500"/>
    </source>
</evidence>
<proteinExistence type="predicted"/>
<accession>T1JDQ7</accession>
<feature type="transmembrane region" description="Helical" evidence="1">
    <location>
        <begin position="12"/>
        <end position="33"/>
    </location>
</feature>
<dbReference type="AlphaFoldDB" id="T1JDQ7"/>